<evidence type="ECO:0000259" key="3">
    <source>
        <dbReference type="Pfam" id="PF08718"/>
    </source>
</evidence>
<dbReference type="PANTHER" id="PTHR10219:SF25">
    <property type="entry name" value="PLECKSTRIN HOMOLOGY DOMAIN-CONTAINING FAMILY A MEMBER 8"/>
    <property type="match status" value="1"/>
</dbReference>
<gene>
    <name evidence="4" type="ORF">NDN08_008316</name>
</gene>
<evidence type="ECO:0000313" key="4">
    <source>
        <dbReference type="EMBL" id="KAJ8908225.1"/>
    </source>
</evidence>
<dbReference type="GO" id="GO:1902387">
    <property type="term" value="F:ceramide 1-phosphate binding"/>
    <property type="evidence" value="ECO:0007669"/>
    <property type="project" value="TreeGrafter"/>
</dbReference>
<dbReference type="InterPro" id="IPR036497">
    <property type="entry name" value="GLTP_sf"/>
</dbReference>
<dbReference type="Gene3D" id="1.10.3520.10">
    <property type="entry name" value="Glycolipid transfer protein"/>
    <property type="match status" value="1"/>
</dbReference>
<dbReference type="GO" id="GO:0016020">
    <property type="term" value="C:membrane"/>
    <property type="evidence" value="ECO:0007669"/>
    <property type="project" value="TreeGrafter"/>
</dbReference>
<proteinExistence type="predicted"/>
<protein>
    <recommendedName>
        <fullName evidence="3">Glycolipid transfer protein domain-containing protein</fullName>
    </recommendedName>
</protein>
<evidence type="ECO:0000256" key="1">
    <source>
        <dbReference type="ARBA" id="ARBA00022448"/>
    </source>
</evidence>
<reference evidence="4 5" key="1">
    <citation type="journal article" date="2023" name="Nat. Commun.">
        <title>Origin of minicircular mitochondrial genomes in red algae.</title>
        <authorList>
            <person name="Lee Y."/>
            <person name="Cho C.H."/>
            <person name="Lee Y.M."/>
            <person name="Park S.I."/>
            <person name="Yang J.H."/>
            <person name="West J.A."/>
            <person name="Bhattacharya D."/>
            <person name="Yoon H.S."/>
        </authorList>
    </citation>
    <scope>NUCLEOTIDE SEQUENCE [LARGE SCALE GENOMIC DNA]</scope>
    <source>
        <strain evidence="4 5">CCMP1338</strain>
        <tissue evidence="4">Whole cell</tissue>
    </source>
</reference>
<dbReference type="GO" id="GO:1902388">
    <property type="term" value="F:ceramide 1-phosphate transfer activity"/>
    <property type="evidence" value="ECO:0007669"/>
    <property type="project" value="TreeGrafter"/>
</dbReference>
<dbReference type="GO" id="GO:0005829">
    <property type="term" value="C:cytosol"/>
    <property type="evidence" value="ECO:0007669"/>
    <property type="project" value="TreeGrafter"/>
</dbReference>
<feature type="region of interest" description="Disordered" evidence="2">
    <location>
        <begin position="25"/>
        <end position="50"/>
    </location>
</feature>
<feature type="compositionally biased region" description="Basic and acidic residues" evidence="2">
    <location>
        <begin position="25"/>
        <end position="47"/>
    </location>
</feature>
<dbReference type="Pfam" id="PF08718">
    <property type="entry name" value="GLTP"/>
    <property type="match status" value="1"/>
</dbReference>
<accession>A0AAV8V041</accession>
<dbReference type="InterPro" id="IPR014830">
    <property type="entry name" value="Glycolipid_transfer_prot_dom"/>
</dbReference>
<dbReference type="SUPFAM" id="SSF110004">
    <property type="entry name" value="Glycolipid transfer protein, GLTP"/>
    <property type="match status" value="1"/>
</dbReference>
<keyword evidence="1" id="KW-0813">Transport</keyword>
<name>A0AAV8V041_9RHOD</name>
<organism evidence="4 5">
    <name type="scientific">Rhodosorus marinus</name>
    <dbReference type="NCBI Taxonomy" id="101924"/>
    <lineage>
        <taxon>Eukaryota</taxon>
        <taxon>Rhodophyta</taxon>
        <taxon>Stylonematophyceae</taxon>
        <taxon>Stylonematales</taxon>
        <taxon>Stylonemataceae</taxon>
        <taxon>Rhodosorus</taxon>
    </lineage>
</organism>
<comment type="caution">
    <text evidence="4">The sequence shown here is derived from an EMBL/GenBank/DDBJ whole genome shotgun (WGS) entry which is preliminary data.</text>
</comment>
<keyword evidence="5" id="KW-1185">Reference proteome</keyword>
<dbReference type="Proteomes" id="UP001157974">
    <property type="component" value="Unassembled WGS sequence"/>
</dbReference>
<dbReference type="AlphaFoldDB" id="A0AAV8V041"/>
<feature type="region of interest" description="Disordered" evidence="2">
    <location>
        <begin position="91"/>
        <end position="119"/>
    </location>
</feature>
<dbReference type="PANTHER" id="PTHR10219">
    <property type="entry name" value="GLYCOLIPID TRANSFER PROTEIN-RELATED"/>
    <property type="match status" value="1"/>
</dbReference>
<evidence type="ECO:0000313" key="5">
    <source>
        <dbReference type="Proteomes" id="UP001157974"/>
    </source>
</evidence>
<sequence>MSGLAHVMSDLGEMLRSFGLSGVYEERDHTDESRDCVTEPASEEKSYNRVQSAPLLKCMVESLSNESKNVSESEVRTDVDSAHPHGLVELIDGNDSEEFPESFVTSDESGDEDTPSRPAVSELVGSFEETAEDDRVWALIDAIKLAGEVTAVEDGIEHDMFATATDDGFNKIMDALLTGMMPAHGIVRRDTRANLQKIAEGCRKIGISNLREMVEAEIAQSVEWSNSGREAVLWLKRTLQFLCFALRDFVKSEKESSERQLKHIIKDAYNRTLSGVHGFKAHAFRLFLKGVPPASVFMSRLGDNPAVVVKALELWEKTYAPVVQQMASISRDFGLEECKRMRDFDLLK</sequence>
<feature type="domain" description="Glycolipid transfer protein" evidence="3">
    <location>
        <begin position="171"/>
        <end position="302"/>
    </location>
</feature>
<evidence type="ECO:0000256" key="2">
    <source>
        <dbReference type="SAM" id="MobiDB-lite"/>
    </source>
</evidence>
<dbReference type="EMBL" id="JAMWBK010000002">
    <property type="protein sequence ID" value="KAJ8908225.1"/>
    <property type="molecule type" value="Genomic_DNA"/>
</dbReference>